<feature type="transmembrane region" description="Helical" evidence="1">
    <location>
        <begin position="45"/>
        <end position="68"/>
    </location>
</feature>
<dbReference type="eggNOG" id="ENOG502N5KV">
    <property type="taxonomic scope" value="Archaea"/>
</dbReference>
<keyword evidence="1" id="KW-0812">Transmembrane</keyword>
<reference evidence="2 3" key="1">
    <citation type="journal article" date="2014" name="PLoS Genet.">
        <title>Phylogenetically driven sequencing of extremely halophilic archaea reveals strategies for static and dynamic osmo-response.</title>
        <authorList>
            <person name="Becker E.A."/>
            <person name="Seitzer P.M."/>
            <person name="Tritt A."/>
            <person name="Larsen D."/>
            <person name="Krusor M."/>
            <person name="Yao A.I."/>
            <person name="Wu D."/>
            <person name="Madern D."/>
            <person name="Eisen J.A."/>
            <person name="Darling A.E."/>
            <person name="Facciotti M.T."/>
        </authorList>
    </citation>
    <scope>NUCLEOTIDE SEQUENCE [LARGE SCALE GENOMIC DNA]</scope>
    <source>
        <strain evidence="2 3">DSM 10524</strain>
    </source>
</reference>
<name>L9X367_9EURY</name>
<comment type="caution">
    <text evidence="2">The sequence shown here is derived from an EMBL/GenBank/DDBJ whole genome shotgun (WGS) entry which is preliminary data.</text>
</comment>
<gene>
    <name evidence="2" type="ORF">C491_14767</name>
</gene>
<feature type="transmembrane region" description="Helical" evidence="1">
    <location>
        <begin position="18"/>
        <end position="39"/>
    </location>
</feature>
<accession>L9X367</accession>
<dbReference type="RefSeq" id="WP_005557545.1">
    <property type="nucleotide sequence ID" value="NZ_AOIB01000028.1"/>
</dbReference>
<evidence type="ECO:0000256" key="1">
    <source>
        <dbReference type="SAM" id="Phobius"/>
    </source>
</evidence>
<protein>
    <submittedName>
        <fullName evidence="2">Uncharacterized protein</fullName>
    </submittedName>
</protein>
<dbReference type="Proteomes" id="UP000011688">
    <property type="component" value="Unassembled WGS sequence"/>
</dbReference>
<dbReference type="AlphaFoldDB" id="L9X367"/>
<evidence type="ECO:0000313" key="2">
    <source>
        <dbReference type="EMBL" id="ELY56219.1"/>
    </source>
</evidence>
<keyword evidence="1" id="KW-0472">Membrane</keyword>
<keyword evidence="3" id="KW-1185">Reference proteome</keyword>
<organism evidence="2 3">
    <name type="scientific">Natronococcus amylolyticus DSM 10524</name>
    <dbReference type="NCBI Taxonomy" id="1227497"/>
    <lineage>
        <taxon>Archaea</taxon>
        <taxon>Methanobacteriati</taxon>
        <taxon>Methanobacteriota</taxon>
        <taxon>Stenosarchaea group</taxon>
        <taxon>Halobacteria</taxon>
        <taxon>Halobacteriales</taxon>
        <taxon>Natrialbaceae</taxon>
        <taxon>Natronococcus</taxon>
    </lineage>
</organism>
<sequence>MSTDERGETDASEQTRQLWFGVALAIIYAAYTILILALLSVDQSIALIIVVGGSVAFGLAIMIHVLYFR</sequence>
<evidence type="ECO:0000313" key="3">
    <source>
        <dbReference type="Proteomes" id="UP000011688"/>
    </source>
</evidence>
<dbReference type="EMBL" id="AOIB01000028">
    <property type="protein sequence ID" value="ELY56219.1"/>
    <property type="molecule type" value="Genomic_DNA"/>
</dbReference>
<keyword evidence="1" id="KW-1133">Transmembrane helix</keyword>
<proteinExistence type="predicted"/>